<dbReference type="WBParaSite" id="ACRNAN_Path_434.g1642.t1">
    <property type="protein sequence ID" value="ACRNAN_Path_434.g1642.t1"/>
    <property type="gene ID" value="ACRNAN_Path_434.g1642"/>
</dbReference>
<keyword evidence="1" id="KW-1185">Reference proteome</keyword>
<dbReference type="Proteomes" id="UP000887540">
    <property type="component" value="Unplaced"/>
</dbReference>
<protein>
    <submittedName>
        <fullName evidence="2">Phospholipase A(2)</fullName>
    </submittedName>
</protein>
<evidence type="ECO:0000313" key="1">
    <source>
        <dbReference type="Proteomes" id="UP000887540"/>
    </source>
</evidence>
<accession>A0A914C803</accession>
<proteinExistence type="predicted"/>
<dbReference type="PANTHER" id="PTHR34228:SF3">
    <property type="entry name" value="PHOSPHOLIPASE A2-LIKE PROTEIN Y52B11A.8"/>
    <property type="match status" value="1"/>
</dbReference>
<name>A0A914C803_9BILA</name>
<evidence type="ECO:0000313" key="2">
    <source>
        <dbReference type="WBParaSite" id="ACRNAN_Path_434.g1642.t1"/>
    </source>
</evidence>
<dbReference type="InterPro" id="IPR053322">
    <property type="entry name" value="PLA2-like"/>
</dbReference>
<dbReference type="PANTHER" id="PTHR34228">
    <property type="entry name" value="PROTEIN CBG09474-RELATED"/>
    <property type="match status" value="1"/>
</dbReference>
<sequence length="235" mass="26747">MTHGVPSRNRREVTHLKNQNNFTQSEISLESSEEIEWYCGADELSKWISESTIDKDCPPLKMSVNQCCMKHDKCYDDQLVSVNQCCMKHDKCYDDQLGRKYCDDTFCTCLDIATKTHTICNQEDGPTFCSLVQELGQSAYEAAGLAKNNLKKLEPDSIGALMNITSDYYENVSIERESDTTSHLRLASSSNTKFVNRTDSPNTRYHRRLMISVLHKGDSILSPDILKELVENKQP</sequence>
<reference evidence="2" key="1">
    <citation type="submission" date="2022-11" db="UniProtKB">
        <authorList>
            <consortium name="WormBaseParasite"/>
        </authorList>
    </citation>
    <scope>IDENTIFICATION</scope>
</reference>
<organism evidence="1 2">
    <name type="scientific">Acrobeloides nanus</name>
    <dbReference type="NCBI Taxonomy" id="290746"/>
    <lineage>
        <taxon>Eukaryota</taxon>
        <taxon>Metazoa</taxon>
        <taxon>Ecdysozoa</taxon>
        <taxon>Nematoda</taxon>
        <taxon>Chromadorea</taxon>
        <taxon>Rhabditida</taxon>
        <taxon>Tylenchina</taxon>
        <taxon>Cephalobomorpha</taxon>
        <taxon>Cephaloboidea</taxon>
        <taxon>Cephalobidae</taxon>
        <taxon>Acrobeloides</taxon>
    </lineage>
</organism>
<dbReference type="AlphaFoldDB" id="A0A914C803"/>